<gene>
    <name evidence="2" type="ORF">ABB26_16875</name>
</gene>
<dbReference type="GO" id="GO:0003676">
    <property type="term" value="F:nucleic acid binding"/>
    <property type="evidence" value="ECO:0007669"/>
    <property type="project" value="InterPro"/>
</dbReference>
<dbReference type="AlphaFoldDB" id="A0A0R0C8S1"/>
<name>A0A0R0C8S1_9GAMM</name>
<dbReference type="Pfam" id="PF13276">
    <property type="entry name" value="HTH_21"/>
    <property type="match status" value="1"/>
</dbReference>
<proteinExistence type="predicted"/>
<feature type="domain" description="Integrase catalytic" evidence="1">
    <location>
        <begin position="117"/>
        <end position="280"/>
    </location>
</feature>
<keyword evidence="3" id="KW-1185">Reference proteome</keyword>
<dbReference type="PATRIC" id="fig|405444.3.peg.2635"/>
<evidence type="ECO:0000313" key="3">
    <source>
        <dbReference type="Proteomes" id="UP000050864"/>
    </source>
</evidence>
<dbReference type="PROSITE" id="PS50994">
    <property type="entry name" value="INTEGRASE"/>
    <property type="match status" value="1"/>
</dbReference>
<dbReference type="EMBL" id="LDJI01000037">
    <property type="protein sequence ID" value="KRG62244.1"/>
    <property type="molecule type" value="Genomic_DNA"/>
</dbReference>
<dbReference type="NCBIfam" id="NF033516">
    <property type="entry name" value="transpos_IS3"/>
    <property type="match status" value="1"/>
</dbReference>
<dbReference type="GO" id="GO:0015074">
    <property type="term" value="P:DNA integration"/>
    <property type="evidence" value="ECO:0007669"/>
    <property type="project" value="InterPro"/>
</dbReference>
<protein>
    <submittedName>
        <fullName evidence="2">Transposase</fullName>
    </submittedName>
</protein>
<dbReference type="PANTHER" id="PTHR46889">
    <property type="entry name" value="TRANSPOSASE INSF FOR INSERTION SEQUENCE IS3B-RELATED"/>
    <property type="match status" value="1"/>
</dbReference>
<accession>A0A0R0C8S1</accession>
<dbReference type="InterPro" id="IPR036397">
    <property type="entry name" value="RNaseH_sf"/>
</dbReference>
<dbReference type="PANTHER" id="PTHR46889:SF4">
    <property type="entry name" value="TRANSPOSASE INSO FOR INSERTION SEQUENCE ELEMENT IS911B-RELATED"/>
    <property type="match status" value="1"/>
</dbReference>
<dbReference type="InterPro" id="IPR025948">
    <property type="entry name" value="HTH-like_dom"/>
</dbReference>
<dbReference type="Pfam" id="PF13333">
    <property type="entry name" value="rve_2"/>
    <property type="match status" value="1"/>
</dbReference>
<evidence type="ECO:0000313" key="2">
    <source>
        <dbReference type="EMBL" id="KRG62244.1"/>
    </source>
</evidence>
<evidence type="ECO:0000259" key="1">
    <source>
        <dbReference type="PROSITE" id="PS50994"/>
    </source>
</evidence>
<dbReference type="SUPFAM" id="SSF53098">
    <property type="entry name" value="Ribonuclease H-like"/>
    <property type="match status" value="1"/>
</dbReference>
<comment type="caution">
    <text evidence="2">The sequence shown here is derived from an EMBL/GenBank/DDBJ whole genome shotgun (WGS) entry which is preliminary data.</text>
</comment>
<dbReference type="InterPro" id="IPR001584">
    <property type="entry name" value="Integrase_cat-core"/>
</dbReference>
<dbReference type="InterPro" id="IPR050900">
    <property type="entry name" value="Transposase_IS3/IS150/IS904"/>
</dbReference>
<dbReference type="InterPro" id="IPR012337">
    <property type="entry name" value="RNaseH-like_sf"/>
</dbReference>
<dbReference type="Gene3D" id="3.30.420.10">
    <property type="entry name" value="Ribonuclease H-like superfamily/Ribonuclease H"/>
    <property type="match status" value="1"/>
</dbReference>
<dbReference type="Pfam" id="PF00665">
    <property type="entry name" value="rve"/>
    <property type="match status" value="1"/>
</dbReference>
<sequence>MKRHADQFGLAAMCRVLSVHRSGYYAWLRGPISPRERDDQRLLGLIKHSWLESGSVYGHRKITSDLRELGETCSRHRVARLMKSEGLRAMVGYGRKPRPLSGPVGSVAKNVLARGFKVSEPNRAWVTDITYIRTYDGFMYLAVVLDLFSRQVVGWATRPTQHTDLVLQALLAAVWRRKPAPGLLLHSDQGTQFTSEDWQCFLREHDIVCSMSRRGNCHDNAAMESFFQLLKRERIKRRIYSNHDEARADVFQYIEMFYNPTRRHGSNGGLSPIEFERQYALNG</sequence>
<reference evidence="2 3" key="1">
    <citation type="submission" date="2015-05" db="EMBL/GenBank/DDBJ databases">
        <title>Genome sequencing and analysis of members of genus Stenotrophomonas.</title>
        <authorList>
            <person name="Patil P.P."/>
            <person name="Midha S."/>
            <person name="Patil P.B."/>
        </authorList>
    </citation>
    <scope>NUCLEOTIDE SEQUENCE [LARGE SCALE GENOMIC DNA]</scope>
    <source>
        <strain evidence="2 3">DSM 18929</strain>
    </source>
</reference>
<organism evidence="2 3">
    <name type="scientific">Stenotrophomonas humi</name>
    <dbReference type="NCBI Taxonomy" id="405444"/>
    <lineage>
        <taxon>Bacteria</taxon>
        <taxon>Pseudomonadati</taxon>
        <taxon>Pseudomonadota</taxon>
        <taxon>Gammaproteobacteria</taxon>
        <taxon>Lysobacterales</taxon>
        <taxon>Lysobacteraceae</taxon>
        <taxon>Stenotrophomonas</taxon>
    </lineage>
</organism>
<dbReference type="InterPro" id="IPR048020">
    <property type="entry name" value="Transpos_IS3"/>
</dbReference>
<dbReference type="Proteomes" id="UP000050864">
    <property type="component" value="Unassembled WGS sequence"/>
</dbReference>